<dbReference type="InterPro" id="IPR052518">
    <property type="entry name" value="CHR_Transporter"/>
</dbReference>
<evidence type="ECO:0000256" key="3">
    <source>
        <dbReference type="ARBA" id="ARBA00022475"/>
    </source>
</evidence>
<keyword evidence="3" id="KW-1003">Cell membrane</keyword>
<dbReference type="GO" id="GO:0005886">
    <property type="term" value="C:plasma membrane"/>
    <property type="evidence" value="ECO:0007669"/>
    <property type="project" value="UniProtKB-SubCell"/>
</dbReference>
<evidence type="ECO:0000256" key="7">
    <source>
        <dbReference type="SAM" id="Phobius"/>
    </source>
</evidence>
<dbReference type="Proteomes" id="UP000886744">
    <property type="component" value="Unassembled WGS sequence"/>
</dbReference>
<feature type="transmembrane region" description="Helical" evidence="7">
    <location>
        <begin position="126"/>
        <end position="145"/>
    </location>
</feature>
<dbReference type="PANTHER" id="PTHR43663">
    <property type="entry name" value="CHROMATE TRANSPORT PROTEIN-RELATED"/>
    <property type="match status" value="1"/>
</dbReference>
<evidence type="ECO:0000256" key="5">
    <source>
        <dbReference type="ARBA" id="ARBA00022989"/>
    </source>
</evidence>
<gene>
    <name evidence="8" type="ORF">IAC94_04010</name>
</gene>
<comment type="similarity">
    <text evidence="2">Belongs to the chromate ion transporter (CHR) (TC 2.A.51) family.</text>
</comment>
<keyword evidence="4 7" id="KW-0812">Transmembrane</keyword>
<evidence type="ECO:0000256" key="1">
    <source>
        <dbReference type="ARBA" id="ARBA00004651"/>
    </source>
</evidence>
<dbReference type="PANTHER" id="PTHR43663:SF1">
    <property type="entry name" value="CHROMATE TRANSPORTER"/>
    <property type="match status" value="1"/>
</dbReference>
<organism evidence="8 9">
    <name type="scientific">Candidatus Coprenecus avistercoris</name>
    <dbReference type="NCBI Taxonomy" id="2840730"/>
    <lineage>
        <taxon>Bacteria</taxon>
        <taxon>Pseudomonadati</taxon>
        <taxon>Bacteroidota</taxon>
        <taxon>Bacteroidia</taxon>
        <taxon>Bacteroidales</taxon>
        <taxon>Rikenellaceae</taxon>
        <taxon>Rikenellaceae incertae sedis</taxon>
        <taxon>Candidatus Coprenecus</taxon>
    </lineage>
</organism>
<protein>
    <submittedName>
        <fullName evidence="8">Chromate transporter</fullName>
    </submittedName>
</protein>
<reference evidence="8" key="2">
    <citation type="journal article" date="2021" name="PeerJ">
        <title>Extensive microbial diversity within the chicken gut microbiome revealed by metagenomics and culture.</title>
        <authorList>
            <person name="Gilroy R."/>
            <person name="Ravi A."/>
            <person name="Getino M."/>
            <person name="Pursley I."/>
            <person name="Horton D.L."/>
            <person name="Alikhan N.F."/>
            <person name="Baker D."/>
            <person name="Gharbi K."/>
            <person name="Hall N."/>
            <person name="Watson M."/>
            <person name="Adriaenssens E.M."/>
            <person name="Foster-Nyarko E."/>
            <person name="Jarju S."/>
            <person name="Secka A."/>
            <person name="Antonio M."/>
            <person name="Oren A."/>
            <person name="Chaudhuri R.R."/>
            <person name="La Ragione R."/>
            <person name="Hildebrand F."/>
            <person name="Pallen M.J."/>
        </authorList>
    </citation>
    <scope>NUCLEOTIDE SEQUENCE</scope>
    <source>
        <strain evidence="8">ChiHjej13B12-12457</strain>
    </source>
</reference>
<name>A0A9D1E152_9BACT</name>
<dbReference type="GO" id="GO:0015109">
    <property type="term" value="F:chromate transmembrane transporter activity"/>
    <property type="evidence" value="ECO:0007669"/>
    <property type="project" value="InterPro"/>
</dbReference>
<evidence type="ECO:0000313" key="8">
    <source>
        <dbReference type="EMBL" id="HIR62673.1"/>
    </source>
</evidence>
<accession>A0A9D1E152</accession>
<evidence type="ECO:0000256" key="4">
    <source>
        <dbReference type="ARBA" id="ARBA00022692"/>
    </source>
</evidence>
<reference evidence="8" key="1">
    <citation type="submission" date="2020-10" db="EMBL/GenBank/DDBJ databases">
        <authorList>
            <person name="Gilroy R."/>
        </authorList>
    </citation>
    <scope>NUCLEOTIDE SEQUENCE</scope>
    <source>
        <strain evidence="8">ChiHjej13B12-12457</strain>
    </source>
</reference>
<keyword evidence="6 7" id="KW-0472">Membrane</keyword>
<feature type="transmembrane region" description="Helical" evidence="7">
    <location>
        <begin position="7"/>
        <end position="28"/>
    </location>
</feature>
<proteinExistence type="inferred from homology"/>
<feature type="transmembrane region" description="Helical" evidence="7">
    <location>
        <begin position="151"/>
        <end position="182"/>
    </location>
</feature>
<dbReference type="InterPro" id="IPR003370">
    <property type="entry name" value="Chromate_transpt"/>
</dbReference>
<evidence type="ECO:0000256" key="2">
    <source>
        <dbReference type="ARBA" id="ARBA00005262"/>
    </source>
</evidence>
<dbReference type="EMBL" id="DVHI01000053">
    <property type="protein sequence ID" value="HIR62673.1"/>
    <property type="molecule type" value="Genomic_DNA"/>
</dbReference>
<dbReference type="Pfam" id="PF02417">
    <property type="entry name" value="Chromate_transp"/>
    <property type="match status" value="1"/>
</dbReference>
<comment type="subcellular location">
    <subcellularLocation>
        <location evidence="1">Cell membrane</location>
        <topology evidence="1">Multi-pass membrane protein</topology>
    </subcellularLocation>
</comment>
<evidence type="ECO:0000256" key="6">
    <source>
        <dbReference type="ARBA" id="ARBA00023136"/>
    </source>
</evidence>
<dbReference type="AlphaFoldDB" id="A0A9D1E152"/>
<keyword evidence="5 7" id="KW-1133">Transmembrane helix</keyword>
<sequence>MIFLELFITFFIIGAFTFGGGYAMLSLIQNQVVTVHQWLTPEEFTDIVAISQMSPGPIGINSATYIGYSVPHAMGFSPAVSVLGSLTATFAVVLPSYLLVLWICILFEKFRSNRYFASVLKVMRPVTIGMIAAAAIVLITPYNFIDWWSWALFAGAFAALFFLKANPIWVIIAAGGAGYLIYGL</sequence>
<comment type="caution">
    <text evidence="8">The sequence shown here is derived from an EMBL/GenBank/DDBJ whole genome shotgun (WGS) entry which is preliminary data.</text>
</comment>
<evidence type="ECO:0000313" key="9">
    <source>
        <dbReference type="Proteomes" id="UP000886744"/>
    </source>
</evidence>
<feature type="transmembrane region" description="Helical" evidence="7">
    <location>
        <begin position="79"/>
        <end position="105"/>
    </location>
</feature>